<feature type="transmembrane region" description="Helical" evidence="6">
    <location>
        <begin position="386"/>
        <end position="406"/>
    </location>
</feature>
<sequence length="654" mass="70356">MAVVGVVKRLLVGPALRTERERGQLLPKWVALPVFCSDPISSVAYATEQILLIVGLGGVTYLGLAAPVSVAVGVLLAVVVLSYRQTCHAYPGGGGAFVVSMDNLGEKAALTAAAALLVDYVMTVTVSVVAGVLAITSRFPALQPYAVELAAGGVLVLAVGNLRGVKESGKAFAAPTYAFIALVFLLLATAAVRDVLGLGIPLASGAGEQLIAHEATGGYLTLLLALRAFASGCTALTGVEAISNGIPSFRPPRARNAATTLTIMGVLAIAMFTGLTVLAAKMHARAYPDGFPSVISQLGAGIWGSNSIAFLFFQLSTAAILILAANTAFNGFPVLASILARNRYLPRQLYHRGDRLVYSNGVLLLAGFAVVLIIGFDANIDKLIQLYIVGVFTSFTLSQTGMVRHWKRLLAQTSEPVTRTRMRRSQLINLTGAVTTGLVLIVVIRYKFVGGAYLAIIAMVMLYAMMKAINVHYRRVGEAMSVPEHAELVQPSRNHAIVLVSQVNQPTVFALGYAELIRPDQITALSVAIDEPEARRLRDTWERQHFDIPLTIVESPYREITRPILGYIRRLRRGYPRDVVTVVIPEHVAGHWWEQLLHNQSALRLKTRLHFEPGVVVASVPYQLRPSLGPGPVPRTEPGRTGYPGNSAGYQHRR</sequence>
<name>A0ABV2WNI1_9NOCA</name>
<feature type="transmembrane region" description="Helical" evidence="6">
    <location>
        <begin position="110"/>
        <end position="136"/>
    </location>
</feature>
<dbReference type="PANTHER" id="PTHR47704:SF1">
    <property type="entry name" value="POTASSIUM TRANSPORTER KIMA"/>
    <property type="match status" value="1"/>
</dbReference>
<dbReference type="RefSeq" id="WP_356955552.1">
    <property type="nucleotide sequence ID" value="NZ_JBEYBD010000004.1"/>
</dbReference>
<evidence type="ECO:0000256" key="6">
    <source>
        <dbReference type="SAM" id="Phobius"/>
    </source>
</evidence>
<evidence type="ECO:0000313" key="8">
    <source>
        <dbReference type="Proteomes" id="UP001550628"/>
    </source>
</evidence>
<dbReference type="Gene3D" id="1.20.1740.10">
    <property type="entry name" value="Amino acid/polyamine transporter I"/>
    <property type="match status" value="1"/>
</dbReference>
<reference evidence="7 8" key="1">
    <citation type="submission" date="2024-06" db="EMBL/GenBank/DDBJ databases">
        <title>The Natural Products Discovery Center: Release of the First 8490 Sequenced Strains for Exploring Actinobacteria Biosynthetic Diversity.</title>
        <authorList>
            <person name="Kalkreuter E."/>
            <person name="Kautsar S.A."/>
            <person name="Yang D."/>
            <person name="Bader C.D."/>
            <person name="Teijaro C.N."/>
            <person name="Fluegel L."/>
            <person name="Davis C.M."/>
            <person name="Simpson J.R."/>
            <person name="Lauterbach L."/>
            <person name="Steele A.D."/>
            <person name="Gui C."/>
            <person name="Meng S."/>
            <person name="Li G."/>
            <person name="Viehrig K."/>
            <person name="Ye F."/>
            <person name="Su P."/>
            <person name="Kiefer A.F."/>
            <person name="Nichols A."/>
            <person name="Cepeda A.J."/>
            <person name="Yan W."/>
            <person name="Fan B."/>
            <person name="Jiang Y."/>
            <person name="Adhikari A."/>
            <person name="Zheng C.-J."/>
            <person name="Schuster L."/>
            <person name="Cowan T.M."/>
            <person name="Smanski M.J."/>
            <person name="Chevrette M.G."/>
            <person name="De Carvalho L.P.S."/>
            <person name="Shen B."/>
        </authorList>
    </citation>
    <scope>NUCLEOTIDE SEQUENCE [LARGE SCALE GENOMIC DNA]</scope>
    <source>
        <strain evidence="7 8">NPDC019708</strain>
    </source>
</reference>
<keyword evidence="3 6" id="KW-1133">Transmembrane helix</keyword>
<evidence type="ECO:0000256" key="3">
    <source>
        <dbReference type="ARBA" id="ARBA00022989"/>
    </source>
</evidence>
<feature type="region of interest" description="Disordered" evidence="5">
    <location>
        <begin position="627"/>
        <end position="654"/>
    </location>
</feature>
<organism evidence="7 8">
    <name type="scientific">Nocardia rhamnosiphila</name>
    <dbReference type="NCBI Taxonomy" id="426716"/>
    <lineage>
        <taxon>Bacteria</taxon>
        <taxon>Bacillati</taxon>
        <taxon>Actinomycetota</taxon>
        <taxon>Actinomycetes</taxon>
        <taxon>Mycobacteriales</taxon>
        <taxon>Nocardiaceae</taxon>
        <taxon>Nocardia</taxon>
    </lineage>
</organism>
<feature type="transmembrane region" description="Helical" evidence="6">
    <location>
        <begin position="50"/>
        <end position="81"/>
    </location>
</feature>
<evidence type="ECO:0000256" key="2">
    <source>
        <dbReference type="ARBA" id="ARBA00022692"/>
    </source>
</evidence>
<keyword evidence="4 6" id="KW-0472">Membrane</keyword>
<feature type="transmembrane region" description="Helical" evidence="6">
    <location>
        <begin position="319"/>
        <end position="340"/>
    </location>
</feature>
<gene>
    <name evidence="7" type="ORF">ABZ510_11290</name>
</gene>
<dbReference type="PANTHER" id="PTHR47704">
    <property type="entry name" value="POTASSIUM TRANSPORTER KIMA"/>
    <property type="match status" value="1"/>
</dbReference>
<evidence type="ECO:0000313" key="7">
    <source>
        <dbReference type="EMBL" id="MEU1952437.1"/>
    </source>
</evidence>
<dbReference type="InterPro" id="IPR002293">
    <property type="entry name" value="AA/rel_permease1"/>
</dbReference>
<proteinExistence type="predicted"/>
<feature type="transmembrane region" description="Helical" evidence="6">
    <location>
        <begin position="361"/>
        <end position="380"/>
    </location>
</feature>
<dbReference type="Pfam" id="PF13520">
    <property type="entry name" value="AA_permease_2"/>
    <property type="match status" value="1"/>
</dbReference>
<evidence type="ECO:0000256" key="5">
    <source>
        <dbReference type="SAM" id="MobiDB-lite"/>
    </source>
</evidence>
<evidence type="ECO:0000256" key="1">
    <source>
        <dbReference type="ARBA" id="ARBA00004141"/>
    </source>
</evidence>
<feature type="transmembrane region" description="Helical" evidence="6">
    <location>
        <begin position="257"/>
        <end position="279"/>
    </location>
</feature>
<evidence type="ECO:0000256" key="4">
    <source>
        <dbReference type="ARBA" id="ARBA00023136"/>
    </source>
</evidence>
<dbReference type="EMBL" id="JBEYBF010000006">
    <property type="protein sequence ID" value="MEU1952437.1"/>
    <property type="molecule type" value="Genomic_DNA"/>
</dbReference>
<feature type="transmembrane region" description="Helical" evidence="6">
    <location>
        <begin position="452"/>
        <end position="470"/>
    </location>
</feature>
<comment type="subcellular location">
    <subcellularLocation>
        <location evidence="1">Membrane</location>
        <topology evidence="1">Multi-pass membrane protein</topology>
    </subcellularLocation>
</comment>
<comment type="caution">
    <text evidence="7">The sequence shown here is derived from an EMBL/GenBank/DDBJ whole genome shotgun (WGS) entry which is preliminary data.</text>
</comment>
<accession>A0ABV2WNI1</accession>
<dbReference type="Proteomes" id="UP001550628">
    <property type="component" value="Unassembled WGS sequence"/>
</dbReference>
<feature type="transmembrane region" description="Helical" evidence="6">
    <location>
        <begin position="142"/>
        <end position="160"/>
    </location>
</feature>
<keyword evidence="2 6" id="KW-0812">Transmembrane</keyword>
<feature type="transmembrane region" description="Helical" evidence="6">
    <location>
        <begin position="172"/>
        <end position="192"/>
    </location>
</feature>
<feature type="transmembrane region" description="Helical" evidence="6">
    <location>
        <begin position="291"/>
        <end position="313"/>
    </location>
</feature>
<dbReference type="InterPro" id="IPR053153">
    <property type="entry name" value="APC_K+_Transporter"/>
</dbReference>
<protein>
    <submittedName>
        <fullName evidence="7">APC family permease</fullName>
    </submittedName>
</protein>
<keyword evidence="8" id="KW-1185">Reference proteome</keyword>
<feature type="transmembrane region" description="Helical" evidence="6">
    <location>
        <begin position="427"/>
        <end position="446"/>
    </location>
</feature>